<name>C9QIA2_VIBOR</name>
<accession>C9QIA2</accession>
<dbReference type="OrthoDB" id="5899447at2"/>
<dbReference type="Proteomes" id="UP000003515">
    <property type="component" value="Unassembled WGS sequence"/>
</dbReference>
<dbReference type="eggNOG" id="COG0790">
    <property type="taxonomic scope" value="Bacteria"/>
</dbReference>
<dbReference type="Proteomes" id="UP000002817">
    <property type="component" value="Unassembled WGS sequence"/>
</dbReference>
<keyword evidence="5" id="KW-1185">Reference proteome</keyword>
<evidence type="ECO:0000313" key="2">
    <source>
        <dbReference type="EMBL" id="EEX92541.1"/>
    </source>
</evidence>
<dbReference type="AlphaFoldDB" id="C9QIA2"/>
<dbReference type="STRING" id="675816.VIA_003186"/>
<keyword evidence="1" id="KW-0732">Signal</keyword>
<evidence type="ECO:0000313" key="3">
    <source>
        <dbReference type="EMBL" id="EGU48530.1"/>
    </source>
</evidence>
<organism evidence="3 4">
    <name type="scientific">Vibrio orientalis CIP 102891 = ATCC 33934</name>
    <dbReference type="NCBI Taxonomy" id="675816"/>
    <lineage>
        <taxon>Bacteria</taxon>
        <taxon>Pseudomonadati</taxon>
        <taxon>Pseudomonadota</taxon>
        <taxon>Gammaproteobacteria</taxon>
        <taxon>Vibrionales</taxon>
        <taxon>Vibrionaceae</taxon>
        <taxon>Vibrio</taxon>
        <taxon>Vibrio oreintalis group</taxon>
    </lineage>
</organism>
<evidence type="ECO:0000256" key="1">
    <source>
        <dbReference type="SAM" id="SignalP"/>
    </source>
</evidence>
<sequence>MKKLIITSLLFFHAATWAGEPIDEGVRLFNQQIYAQAEQVFQQESDSGSAHATFWLAITQYKNGQHFDAGNTFLKAAQMGDPWAMGVMGGGKLYVNTPCSYLGWPCDEKWLPKAQQGWTRLAQNGDGKAAFALKITKREWWEYIPFYRQTKYKELVSNAIPNGGYQFLDYNTYWESFEDKLPYLRLAANQGHAPAMVSLYYYLLDPEHLDEATKWINKAIDLGYAEAARVLYYSYSQGEKDSTGNVIIRPDRKKTYYYNRISGALGGEQEEDSRITQKMLVKNNRPVVDKDGGPVFEILITEEEQAELNRQVEERIQDIKPNMFLDETSIDLF</sequence>
<dbReference type="SUPFAM" id="SSF81901">
    <property type="entry name" value="HCP-like"/>
    <property type="match status" value="1"/>
</dbReference>
<evidence type="ECO:0000313" key="5">
    <source>
        <dbReference type="Proteomes" id="UP000003515"/>
    </source>
</evidence>
<dbReference type="EMBL" id="ACZV01000005">
    <property type="protein sequence ID" value="EEX92541.1"/>
    <property type="molecule type" value="Genomic_DNA"/>
</dbReference>
<feature type="signal peptide" evidence="1">
    <location>
        <begin position="1"/>
        <end position="18"/>
    </location>
</feature>
<evidence type="ECO:0008006" key="6">
    <source>
        <dbReference type="Google" id="ProtNLM"/>
    </source>
</evidence>
<evidence type="ECO:0000313" key="4">
    <source>
        <dbReference type="Proteomes" id="UP000002817"/>
    </source>
</evidence>
<reference evidence="3 4" key="3">
    <citation type="journal article" date="2012" name="Int. J. Syst. Evol. Microbiol.">
        <title>Vibrio caribbeanicus sp. nov., isolated from the marine sponge Scleritoderma cyanea.</title>
        <authorList>
            <person name="Hoffmann M."/>
            <person name="Monday S.R."/>
            <person name="Allard M.W."/>
            <person name="Strain E.A."/>
            <person name="Whittaker P."/>
            <person name="Naum M."/>
            <person name="McCarthy P.J."/>
            <person name="Lopez J.V."/>
            <person name="Fischer M."/>
            <person name="Brown E.W."/>
        </authorList>
    </citation>
    <scope>NUCLEOTIDE SEQUENCE [LARGE SCALE GENOMIC DNA]</scope>
    <source>
        <strain evidence="3">CIP 102891</strain>
        <strain evidence="4">CIP 102891 / ATCC 33934</strain>
    </source>
</reference>
<reference evidence="2 5" key="1">
    <citation type="submission" date="2009-10" db="EMBL/GenBank/DDBJ databases">
        <authorList>
            <consortium name="Los Alamos National Laboratory (LANL)"/>
            <consortium name="National Microbial Pathogen Data Resource (NMPDR)"/>
            <person name="Munk A.C."/>
            <person name="Chertkov O."/>
            <person name="Tapia R."/>
            <person name="Green L."/>
            <person name="Rogers Y."/>
            <person name="Detter J.C."/>
            <person name="Bruce D."/>
            <person name="Brettin T.S."/>
            <person name="Colwell R.R."/>
            <person name="Huq A."/>
            <person name="Grim C.J."/>
            <person name="Hasan N.A."/>
            <person name="Bartels D."/>
            <person name="Vonstein V."/>
        </authorList>
    </citation>
    <scope>NUCLEOTIDE SEQUENCE [LARGE SCALE GENOMIC DNA]</scope>
    <source>
        <strain evidence="2 5">CIP 102891</strain>
    </source>
</reference>
<comment type="caution">
    <text evidence="3">The sequence shown here is derived from an EMBL/GenBank/DDBJ whole genome shotgun (WGS) entry which is preliminary data.</text>
</comment>
<dbReference type="PATRIC" id="fig|675816.5.peg.2898"/>
<dbReference type="EMBL" id="AFWH01000039">
    <property type="protein sequence ID" value="EGU48530.1"/>
    <property type="molecule type" value="Genomic_DNA"/>
</dbReference>
<protein>
    <recommendedName>
        <fullName evidence="6">Sel1 repeat family protein</fullName>
    </recommendedName>
</protein>
<dbReference type="Gene3D" id="1.25.40.10">
    <property type="entry name" value="Tetratricopeptide repeat domain"/>
    <property type="match status" value="2"/>
</dbReference>
<dbReference type="RefSeq" id="WP_004414295.1">
    <property type="nucleotide sequence ID" value="NZ_ACZV01000005.1"/>
</dbReference>
<dbReference type="InterPro" id="IPR011990">
    <property type="entry name" value="TPR-like_helical_dom_sf"/>
</dbReference>
<proteinExistence type="predicted"/>
<feature type="chain" id="PRO_5002999584" description="Sel1 repeat family protein" evidence="1">
    <location>
        <begin position="19"/>
        <end position="333"/>
    </location>
</feature>
<reference evidence="3" key="2">
    <citation type="submission" date="2011-08" db="EMBL/GenBank/DDBJ databases">
        <authorList>
            <person name="Hoffman M."/>
            <person name="Strain E.A."/>
            <person name="Brown E."/>
            <person name="Allard M.W."/>
        </authorList>
    </citation>
    <scope>NUCLEOTIDE SEQUENCE</scope>
    <source>
        <strain evidence="3">CIP 102891</strain>
    </source>
</reference>
<gene>
    <name evidence="2" type="ORF">VIA_003186</name>
    <name evidence="3" type="ORF">VIOR3934_12340</name>
</gene>